<dbReference type="Proteomes" id="UP000197138">
    <property type="component" value="Unassembled WGS sequence"/>
</dbReference>
<name>A0A218W6U7_PUNGR</name>
<dbReference type="GO" id="GO:0048364">
    <property type="term" value="P:root development"/>
    <property type="evidence" value="ECO:0007669"/>
    <property type="project" value="InterPro"/>
</dbReference>
<dbReference type="EMBL" id="MTKT01005034">
    <property type="protein sequence ID" value="OWM68263.1"/>
    <property type="molecule type" value="Genomic_DNA"/>
</dbReference>
<feature type="region of interest" description="Disordered" evidence="1">
    <location>
        <begin position="1"/>
        <end position="24"/>
    </location>
</feature>
<dbReference type="AlphaFoldDB" id="A0A218W6U7"/>
<dbReference type="GO" id="GO:0048367">
    <property type="term" value="P:shoot system development"/>
    <property type="evidence" value="ECO:0007669"/>
    <property type="project" value="InterPro"/>
</dbReference>
<dbReference type="PANTHER" id="PTHR33070:SF109">
    <property type="entry name" value="DOMAIN PROTEIN, PUTATIVE (DUF241)-RELATED"/>
    <property type="match status" value="1"/>
</dbReference>
<feature type="compositionally biased region" description="Polar residues" evidence="1">
    <location>
        <begin position="1"/>
        <end position="18"/>
    </location>
</feature>
<sequence length="312" mass="34466">MASSTIASTKNTVRSISLPSRPHPTNLMVEDELTKLKSWEASCSRASTPSSGSILSGLSGLEELYACLDEFLNTTSTRQVVSHNGHESSAIDEILDASVRVLDVCEAVRDIVGEVKEHARALTSAIRRRKWDVSVESHIVEYTGLRKKVRKDAKRLVATLKLLDNKLTASSPPFMMLDQDPEFARAVRVLREVNSSTVAVFRSLVSFLWGPAMKPKQSGWRVISRLLVHKGTVGCEERQEEGVNELDCVDDSLKNLLLCKKGGEEVGKLTSQIVSKQFGNLEVCVGSIEDGLECLFRRLIRSRASLLNIISQ</sequence>
<organism evidence="2 3">
    <name type="scientific">Punica granatum</name>
    <name type="common">Pomegranate</name>
    <dbReference type="NCBI Taxonomy" id="22663"/>
    <lineage>
        <taxon>Eukaryota</taxon>
        <taxon>Viridiplantae</taxon>
        <taxon>Streptophyta</taxon>
        <taxon>Embryophyta</taxon>
        <taxon>Tracheophyta</taxon>
        <taxon>Spermatophyta</taxon>
        <taxon>Magnoliopsida</taxon>
        <taxon>eudicotyledons</taxon>
        <taxon>Gunneridae</taxon>
        <taxon>Pentapetalae</taxon>
        <taxon>rosids</taxon>
        <taxon>malvids</taxon>
        <taxon>Myrtales</taxon>
        <taxon>Lythraceae</taxon>
        <taxon>Punica</taxon>
    </lineage>
</organism>
<proteinExistence type="predicted"/>
<gene>
    <name evidence="2" type="ORF">CDL15_Pgr004745</name>
</gene>
<evidence type="ECO:0000256" key="1">
    <source>
        <dbReference type="SAM" id="MobiDB-lite"/>
    </source>
</evidence>
<dbReference type="Pfam" id="PF03087">
    <property type="entry name" value="BPS1"/>
    <property type="match status" value="1"/>
</dbReference>
<protein>
    <submittedName>
        <fullName evidence="2">Uncharacterized protein</fullName>
    </submittedName>
</protein>
<dbReference type="PANTHER" id="PTHR33070">
    <property type="entry name" value="OS06G0725500 PROTEIN"/>
    <property type="match status" value="1"/>
</dbReference>
<dbReference type="InterPro" id="IPR004320">
    <property type="entry name" value="BPS1_pln"/>
</dbReference>
<evidence type="ECO:0000313" key="2">
    <source>
        <dbReference type="EMBL" id="OWM68263.1"/>
    </source>
</evidence>
<evidence type="ECO:0000313" key="3">
    <source>
        <dbReference type="Proteomes" id="UP000197138"/>
    </source>
</evidence>
<comment type="caution">
    <text evidence="2">The sequence shown here is derived from an EMBL/GenBank/DDBJ whole genome shotgun (WGS) entry which is preliminary data.</text>
</comment>
<accession>A0A218W6U7</accession>
<reference evidence="3" key="1">
    <citation type="journal article" date="2017" name="Plant J.">
        <title>The pomegranate (Punica granatum L.) genome and the genomics of punicalagin biosynthesis.</title>
        <authorList>
            <person name="Qin G."/>
            <person name="Xu C."/>
            <person name="Ming R."/>
            <person name="Tang H."/>
            <person name="Guyot R."/>
            <person name="Kramer E.M."/>
            <person name="Hu Y."/>
            <person name="Yi X."/>
            <person name="Qi Y."/>
            <person name="Xu X."/>
            <person name="Gao Z."/>
            <person name="Pan H."/>
            <person name="Jian J."/>
            <person name="Tian Y."/>
            <person name="Yue Z."/>
            <person name="Xu Y."/>
        </authorList>
    </citation>
    <scope>NUCLEOTIDE SEQUENCE [LARGE SCALE GENOMIC DNA]</scope>
    <source>
        <strain evidence="3">cv. Dabenzi</strain>
    </source>
</reference>